<proteinExistence type="predicted"/>
<sequence length="236" mass="24711">MTVLALPGRTALGDFVPMAQRAVSIDEQALIRFRGQPGAIGGYVRLPFEVLAGRTVASPAEEQTATRFDITVSATDFLAFAAHAPALRTTPALQSTPGVDSLARRDAGWLAPLPPAQGWVRRERVPDATIRELVRSGALLARDAESRTSQESLLSSVVLTVDEAPSGAPASTRGEPVRVPLGPLSALTRMGFLPRDSDAAVDTAPGWIRIAAGYGSTYVATSRSGLDLLGGLGLLS</sequence>
<dbReference type="Pfam" id="PF26035">
    <property type="entry name" value="DUF8010"/>
    <property type="match status" value="1"/>
</dbReference>
<reference evidence="3" key="1">
    <citation type="journal article" date="2018" name="Int. J. Syst. Evol. Microbiol.">
        <title>Jatrophihabitans telluris sp. nov., isolated from sediment soil of lava forest wetlands and the emended description of the genus Jatrophihabitans.</title>
        <authorList>
            <person name="Lee K.C."/>
            <person name="Suh M.K."/>
            <person name="Eom M.K."/>
            <person name="Kim K.K."/>
            <person name="Kim J.S."/>
            <person name="Kim D.S."/>
            <person name="Ko S.H."/>
            <person name="Shin Y.K."/>
            <person name="Lee J.S."/>
        </authorList>
    </citation>
    <scope>NUCLEOTIDE SEQUENCE</scope>
    <source>
        <strain evidence="3">N237</strain>
    </source>
</reference>
<evidence type="ECO:0000259" key="1">
    <source>
        <dbReference type="Pfam" id="PF26035"/>
    </source>
</evidence>
<name>A0ABY4R3D8_9ACTN</name>
<dbReference type="Pfam" id="PF26572">
    <property type="entry name" value="DUF8185"/>
    <property type="match status" value="1"/>
</dbReference>
<evidence type="ECO:0000313" key="3">
    <source>
        <dbReference type="EMBL" id="UQX89640.1"/>
    </source>
</evidence>
<evidence type="ECO:0000313" key="4">
    <source>
        <dbReference type="Proteomes" id="UP001056336"/>
    </source>
</evidence>
<reference evidence="3" key="2">
    <citation type="submission" date="2022-05" db="EMBL/GenBank/DDBJ databases">
        <authorList>
            <person name="Kim J.-S."/>
            <person name="Lee K."/>
            <person name="Suh M."/>
            <person name="Eom M."/>
            <person name="Kim J.-S."/>
            <person name="Kim D.-S."/>
            <person name="Ko S.-H."/>
            <person name="Shin Y."/>
            <person name="Lee J.-S."/>
        </authorList>
    </citation>
    <scope>NUCLEOTIDE SEQUENCE</scope>
    <source>
        <strain evidence="3">N237</strain>
    </source>
</reference>
<feature type="domain" description="DUF8010" evidence="1">
    <location>
        <begin position="3"/>
        <end position="92"/>
    </location>
</feature>
<dbReference type="EMBL" id="CP097332">
    <property type="protein sequence ID" value="UQX89640.1"/>
    <property type="molecule type" value="Genomic_DNA"/>
</dbReference>
<evidence type="ECO:0000259" key="2">
    <source>
        <dbReference type="Pfam" id="PF26572"/>
    </source>
</evidence>
<dbReference type="InterPro" id="IPR058498">
    <property type="entry name" value="DUF8185"/>
</dbReference>
<protein>
    <submittedName>
        <fullName evidence="3">Uncharacterized protein</fullName>
    </submittedName>
</protein>
<accession>A0ABY4R3D8</accession>
<keyword evidence="4" id="KW-1185">Reference proteome</keyword>
<gene>
    <name evidence="3" type="ORF">M6D93_06450</name>
</gene>
<organism evidence="3 4">
    <name type="scientific">Jatrophihabitans telluris</name>
    <dbReference type="NCBI Taxonomy" id="2038343"/>
    <lineage>
        <taxon>Bacteria</taxon>
        <taxon>Bacillati</taxon>
        <taxon>Actinomycetota</taxon>
        <taxon>Actinomycetes</taxon>
        <taxon>Jatrophihabitantales</taxon>
        <taxon>Jatrophihabitantaceae</taxon>
        <taxon>Jatrophihabitans</taxon>
    </lineage>
</organism>
<dbReference type="RefSeq" id="WP_249773536.1">
    <property type="nucleotide sequence ID" value="NZ_CP097332.1"/>
</dbReference>
<dbReference type="Proteomes" id="UP001056336">
    <property type="component" value="Chromosome"/>
</dbReference>
<dbReference type="InterPro" id="IPR058323">
    <property type="entry name" value="DUF8010"/>
</dbReference>
<feature type="domain" description="DUF8185" evidence="2">
    <location>
        <begin position="114"/>
        <end position="222"/>
    </location>
</feature>